<protein>
    <submittedName>
        <fullName evidence="1">Uncharacterized protein</fullName>
    </submittedName>
</protein>
<reference evidence="1 2" key="1">
    <citation type="submission" date="2016-09" db="EMBL/GenBank/DDBJ databases">
        <title>Metabolic pathway, cell adaptation mechanisms and a novel monoxygenase revealed through proteogenomic-transcription analysis of a Sphingomonas haloaromaticamans strain degrading the fungicide ortho-phenylphenol.</title>
        <authorList>
            <person name="Perruchon C."/>
            <person name="Papadopoulou E.S."/>
            <person name="Rousidou C."/>
            <person name="Vasileiadis S."/>
            <person name="Tanou G."/>
            <person name="Amoutzias G."/>
            <person name="Molassiotis A."/>
            <person name="Karpouzas D.G."/>
        </authorList>
    </citation>
    <scope>NUCLEOTIDE SEQUENCE [LARGE SCALE GENOMIC DNA]</scope>
    <source>
        <strain evidence="1 2">P3</strain>
    </source>
</reference>
<keyword evidence="2" id="KW-1185">Reference proteome</keyword>
<sequence length="155" mass="16690">MAFAGLVGDERAARLQCPVGGADRTQFVIGMMEGIEEDRMVERRFEAQFLIIPANEAKLRVGKAVEGPVLVGEGDHVLAYVLARDPIAAPGEELACPAAAAAQIEHASWRLAHERHDQPDRDQVDAAKRIGKGLAERVDPPGFTDLLQIGAFAVL</sequence>
<accession>A0A1S1HF46</accession>
<organism evidence="1 2">
    <name type="scientific">Edaphosphingomonas haloaromaticamans</name>
    <dbReference type="NCBI Taxonomy" id="653954"/>
    <lineage>
        <taxon>Bacteria</taxon>
        <taxon>Pseudomonadati</taxon>
        <taxon>Pseudomonadota</taxon>
        <taxon>Alphaproteobacteria</taxon>
        <taxon>Sphingomonadales</taxon>
        <taxon>Rhizorhabdaceae</taxon>
        <taxon>Edaphosphingomonas</taxon>
    </lineage>
</organism>
<evidence type="ECO:0000313" key="1">
    <source>
        <dbReference type="EMBL" id="OHT20889.1"/>
    </source>
</evidence>
<proteinExistence type="predicted"/>
<evidence type="ECO:0000313" key="2">
    <source>
        <dbReference type="Proteomes" id="UP000179467"/>
    </source>
</evidence>
<comment type="caution">
    <text evidence="1">The sequence shown here is derived from an EMBL/GenBank/DDBJ whole genome shotgun (WGS) entry which is preliminary data.</text>
</comment>
<dbReference type="EMBL" id="MIPT01000001">
    <property type="protein sequence ID" value="OHT20889.1"/>
    <property type="molecule type" value="Genomic_DNA"/>
</dbReference>
<name>A0A1S1HF46_9SPHN</name>
<dbReference type="Proteomes" id="UP000179467">
    <property type="component" value="Unassembled WGS sequence"/>
</dbReference>
<dbReference type="AlphaFoldDB" id="A0A1S1HF46"/>
<gene>
    <name evidence="1" type="ORF">BHE75_02893</name>
</gene>